<protein>
    <submittedName>
        <fullName evidence="1">Uncharacterized protein</fullName>
    </submittedName>
</protein>
<dbReference type="HOGENOM" id="CLU_3391554_0_0_11"/>
<dbReference type="EMBL" id="AOPY01001582">
    <property type="protein sequence ID" value="EPJ36088.1"/>
    <property type="molecule type" value="Genomic_DNA"/>
</dbReference>
<accession>S4M9J7</accession>
<name>S4M9J7_9ACTN</name>
<sequence>MQSVAIGPRSGEPMLCPLRDRMQRVIFKNVGR</sequence>
<dbReference type="Proteomes" id="UP000015001">
    <property type="component" value="Unassembled WGS sequence"/>
</dbReference>
<proteinExistence type="predicted"/>
<reference evidence="1 2" key="1">
    <citation type="submission" date="2013-02" db="EMBL/GenBank/DDBJ databases">
        <title>Draft Genome Sequence of Streptomyces afghaniensis, Which Produces Compounds of the Julimycin B-Complex.</title>
        <authorList>
            <person name="Gruening B.A."/>
            <person name="Praeg A."/>
            <person name="Erxleben A."/>
            <person name="Guenther S."/>
            <person name="Fiedler H.-P."/>
            <person name="Goodfellow M."/>
            <person name="Mueller M."/>
        </authorList>
    </citation>
    <scope>NUCLEOTIDE SEQUENCE [LARGE SCALE GENOMIC DNA]</scope>
    <source>
        <strain evidence="1 2">772</strain>
    </source>
</reference>
<comment type="caution">
    <text evidence="1">The sequence shown here is derived from an EMBL/GenBank/DDBJ whole genome shotgun (WGS) entry which is preliminary data.</text>
</comment>
<evidence type="ECO:0000313" key="1">
    <source>
        <dbReference type="EMBL" id="EPJ36088.1"/>
    </source>
</evidence>
<dbReference type="AlphaFoldDB" id="S4M9J7"/>
<organism evidence="1 2">
    <name type="scientific">Streptomyces afghaniensis 772</name>
    <dbReference type="NCBI Taxonomy" id="1283301"/>
    <lineage>
        <taxon>Bacteria</taxon>
        <taxon>Bacillati</taxon>
        <taxon>Actinomycetota</taxon>
        <taxon>Actinomycetes</taxon>
        <taxon>Kitasatosporales</taxon>
        <taxon>Streptomycetaceae</taxon>
        <taxon>Streptomyces</taxon>
    </lineage>
</organism>
<keyword evidence="2" id="KW-1185">Reference proteome</keyword>
<evidence type="ECO:0000313" key="2">
    <source>
        <dbReference type="Proteomes" id="UP000015001"/>
    </source>
</evidence>
<gene>
    <name evidence="1" type="ORF">STAFG_6839</name>
</gene>